<evidence type="ECO:0000256" key="5">
    <source>
        <dbReference type="ARBA" id="ARBA00022723"/>
    </source>
</evidence>
<dbReference type="InterPro" id="IPR036396">
    <property type="entry name" value="Cyt_P450_sf"/>
</dbReference>
<evidence type="ECO:0000256" key="9">
    <source>
        <dbReference type="PIRSR" id="PIRSR602401-1"/>
    </source>
</evidence>
<evidence type="ECO:0000313" key="11">
    <source>
        <dbReference type="EMBL" id="TFK96904.1"/>
    </source>
</evidence>
<evidence type="ECO:0000313" key="12">
    <source>
        <dbReference type="Proteomes" id="UP000305067"/>
    </source>
</evidence>
<dbReference type="GO" id="GO:0005506">
    <property type="term" value="F:iron ion binding"/>
    <property type="evidence" value="ECO:0007669"/>
    <property type="project" value="InterPro"/>
</dbReference>
<dbReference type="SUPFAM" id="SSF48264">
    <property type="entry name" value="Cytochrome P450"/>
    <property type="match status" value="1"/>
</dbReference>
<evidence type="ECO:0000256" key="3">
    <source>
        <dbReference type="ARBA" id="ARBA00010617"/>
    </source>
</evidence>
<comment type="pathway">
    <text evidence="2">Secondary metabolite biosynthesis.</text>
</comment>
<keyword evidence="8 10" id="KW-0503">Monooxygenase</keyword>
<dbReference type="GO" id="GO:0016705">
    <property type="term" value="F:oxidoreductase activity, acting on paired donors, with incorporation or reduction of molecular oxygen"/>
    <property type="evidence" value="ECO:0007669"/>
    <property type="project" value="InterPro"/>
</dbReference>
<keyword evidence="6 10" id="KW-0560">Oxidoreductase</keyword>
<keyword evidence="12" id="KW-1185">Reference proteome</keyword>
<dbReference type="GO" id="GO:0004497">
    <property type="term" value="F:monooxygenase activity"/>
    <property type="evidence" value="ECO:0007669"/>
    <property type="project" value="UniProtKB-KW"/>
</dbReference>
<comment type="similarity">
    <text evidence="3 10">Belongs to the cytochrome P450 family.</text>
</comment>
<dbReference type="EMBL" id="ML178853">
    <property type="protein sequence ID" value="TFK96904.1"/>
    <property type="molecule type" value="Genomic_DNA"/>
</dbReference>
<dbReference type="Pfam" id="PF00067">
    <property type="entry name" value="p450"/>
    <property type="match status" value="1"/>
</dbReference>
<dbReference type="InterPro" id="IPR001128">
    <property type="entry name" value="Cyt_P450"/>
</dbReference>
<dbReference type="PANTHER" id="PTHR46300:SF7">
    <property type="entry name" value="P450, PUTATIVE (EUROFUNG)-RELATED"/>
    <property type="match status" value="1"/>
</dbReference>
<keyword evidence="5 9" id="KW-0479">Metal-binding</keyword>
<name>A0A5C3Q4A8_9AGAR</name>
<dbReference type="Proteomes" id="UP000305067">
    <property type="component" value="Unassembled WGS sequence"/>
</dbReference>
<sequence length="388" mass="43200">MPHNDHWRAYRKQFHSAFRPRELEVLRPLILGALDQFLHCLATTPDQFSAHIRSYTSNVLSTFVYGFQQSVDTADPILTLMNANIEEFNEKVWDNVCLVDLLPISKRVPPNWPGAAFMRLGLGQRRKMDEVVQGMYDRLRAAMTEGKATSCVVTRSLEHRVSTGELSSAEEELIKRNAAVSFIAGTDTTNSALFNIFLAMSMHPEHQTRAQAELDLVTGGTRLPEFGDKPSLPFIEALVLESLRWHPPAPMGGPSSSCSRGWSVIIGNIGGMLHDPSYFENPKEFNPNRFLASQGRRREDLELLVMDVFGLGRRICPGRHLASDSIWITIAQTLSSFTVRKALDADGNEADPPVQFTAGLTSHPIPFRCHILPGDNALKSGHDEARGL</sequence>
<evidence type="ECO:0000256" key="6">
    <source>
        <dbReference type="ARBA" id="ARBA00023002"/>
    </source>
</evidence>
<dbReference type="OrthoDB" id="2789670at2759"/>
<dbReference type="PRINTS" id="PR00385">
    <property type="entry name" value="P450"/>
</dbReference>
<accession>A0A5C3Q4A8</accession>
<dbReference type="PRINTS" id="PR00463">
    <property type="entry name" value="EP450I"/>
</dbReference>
<evidence type="ECO:0000256" key="7">
    <source>
        <dbReference type="ARBA" id="ARBA00023004"/>
    </source>
</evidence>
<organism evidence="11 12">
    <name type="scientific">Pterulicium gracile</name>
    <dbReference type="NCBI Taxonomy" id="1884261"/>
    <lineage>
        <taxon>Eukaryota</taxon>
        <taxon>Fungi</taxon>
        <taxon>Dikarya</taxon>
        <taxon>Basidiomycota</taxon>
        <taxon>Agaricomycotina</taxon>
        <taxon>Agaricomycetes</taxon>
        <taxon>Agaricomycetidae</taxon>
        <taxon>Agaricales</taxon>
        <taxon>Pleurotineae</taxon>
        <taxon>Pterulaceae</taxon>
        <taxon>Pterulicium</taxon>
    </lineage>
</organism>
<dbReference type="Gene3D" id="1.10.630.10">
    <property type="entry name" value="Cytochrome P450"/>
    <property type="match status" value="1"/>
</dbReference>
<dbReference type="PANTHER" id="PTHR46300">
    <property type="entry name" value="P450, PUTATIVE (EUROFUNG)-RELATED-RELATED"/>
    <property type="match status" value="1"/>
</dbReference>
<dbReference type="STRING" id="1884261.A0A5C3Q4A8"/>
<dbReference type="InterPro" id="IPR002401">
    <property type="entry name" value="Cyt_P450_E_grp-I"/>
</dbReference>
<evidence type="ECO:0000256" key="8">
    <source>
        <dbReference type="ARBA" id="ARBA00023033"/>
    </source>
</evidence>
<protein>
    <submittedName>
        <fullName evidence="11">Cytochrome P450</fullName>
    </submittedName>
</protein>
<keyword evidence="4 9" id="KW-0349">Heme</keyword>
<gene>
    <name evidence="11" type="ORF">BDV98DRAFT_597157</name>
</gene>
<feature type="binding site" description="axial binding residue" evidence="9">
    <location>
        <position position="316"/>
    </location>
    <ligand>
        <name>heme</name>
        <dbReference type="ChEBI" id="CHEBI:30413"/>
    </ligand>
    <ligandPart>
        <name>Fe</name>
        <dbReference type="ChEBI" id="CHEBI:18248"/>
    </ligandPart>
</feature>
<keyword evidence="7 9" id="KW-0408">Iron</keyword>
<evidence type="ECO:0000256" key="4">
    <source>
        <dbReference type="ARBA" id="ARBA00022617"/>
    </source>
</evidence>
<proteinExistence type="inferred from homology"/>
<dbReference type="AlphaFoldDB" id="A0A5C3Q4A8"/>
<dbReference type="PROSITE" id="PS00086">
    <property type="entry name" value="CYTOCHROME_P450"/>
    <property type="match status" value="1"/>
</dbReference>
<dbReference type="GO" id="GO:0020037">
    <property type="term" value="F:heme binding"/>
    <property type="evidence" value="ECO:0007669"/>
    <property type="project" value="InterPro"/>
</dbReference>
<comment type="cofactor">
    <cofactor evidence="1 9">
        <name>heme</name>
        <dbReference type="ChEBI" id="CHEBI:30413"/>
    </cofactor>
</comment>
<dbReference type="InterPro" id="IPR050364">
    <property type="entry name" value="Cytochrome_P450_fung"/>
</dbReference>
<evidence type="ECO:0000256" key="1">
    <source>
        <dbReference type="ARBA" id="ARBA00001971"/>
    </source>
</evidence>
<evidence type="ECO:0000256" key="10">
    <source>
        <dbReference type="RuleBase" id="RU000461"/>
    </source>
</evidence>
<dbReference type="InterPro" id="IPR017972">
    <property type="entry name" value="Cyt_P450_CS"/>
</dbReference>
<reference evidence="11 12" key="1">
    <citation type="journal article" date="2019" name="Nat. Ecol. Evol.">
        <title>Megaphylogeny resolves global patterns of mushroom evolution.</title>
        <authorList>
            <person name="Varga T."/>
            <person name="Krizsan K."/>
            <person name="Foldi C."/>
            <person name="Dima B."/>
            <person name="Sanchez-Garcia M."/>
            <person name="Sanchez-Ramirez S."/>
            <person name="Szollosi G.J."/>
            <person name="Szarkandi J.G."/>
            <person name="Papp V."/>
            <person name="Albert L."/>
            <person name="Andreopoulos W."/>
            <person name="Angelini C."/>
            <person name="Antonin V."/>
            <person name="Barry K.W."/>
            <person name="Bougher N.L."/>
            <person name="Buchanan P."/>
            <person name="Buyck B."/>
            <person name="Bense V."/>
            <person name="Catcheside P."/>
            <person name="Chovatia M."/>
            <person name="Cooper J."/>
            <person name="Damon W."/>
            <person name="Desjardin D."/>
            <person name="Finy P."/>
            <person name="Geml J."/>
            <person name="Haridas S."/>
            <person name="Hughes K."/>
            <person name="Justo A."/>
            <person name="Karasinski D."/>
            <person name="Kautmanova I."/>
            <person name="Kiss B."/>
            <person name="Kocsube S."/>
            <person name="Kotiranta H."/>
            <person name="LaButti K.M."/>
            <person name="Lechner B.E."/>
            <person name="Liimatainen K."/>
            <person name="Lipzen A."/>
            <person name="Lukacs Z."/>
            <person name="Mihaltcheva S."/>
            <person name="Morgado L.N."/>
            <person name="Niskanen T."/>
            <person name="Noordeloos M.E."/>
            <person name="Ohm R.A."/>
            <person name="Ortiz-Santana B."/>
            <person name="Ovrebo C."/>
            <person name="Racz N."/>
            <person name="Riley R."/>
            <person name="Savchenko A."/>
            <person name="Shiryaev A."/>
            <person name="Soop K."/>
            <person name="Spirin V."/>
            <person name="Szebenyi C."/>
            <person name="Tomsovsky M."/>
            <person name="Tulloss R.E."/>
            <person name="Uehling J."/>
            <person name="Grigoriev I.V."/>
            <person name="Vagvolgyi C."/>
            <person name="Papp T."/>
            <person name="Martin F.M."/>
            <person name="Miettinen O."/>
            <person name="Hibbett D.S."/>
            <person name="Nagy L.G."/>
        </authorList>
    </citation>
    <scope>NUCLEOTIDE SEQUENCE [LARGE SCALE GENOMIC DNA]</scope>
    <source>
        <strain evidence="11 12">CBS 309.79</strain>
    </source>
</reference>
<evidence type="ECO:0000256" key="2">
    <source>
        <dbReference type="ARBA" id="ARBA00005179"/>
    </source>
</evidence>